<dbReference type="Pfam" id="PF01336">
    <property type="entry name" value="tRNA_anti-codon"/>
    <property type="match status" value="1"/>
</dbReference>
<evidence type="ECO:0000313" key="8">
    <source>
        <dbReference type="EMBL" id="OAQ35365.1"/>
    </source>
</evidence>
<accession>A0A197KCY3</accession>
<dbReference type="InterPro" id="IPR002312">
    <property type="entry name" value="Asp/Asn-tRNA-synth_IIb"/>
</dbReference>
<protein>
    <submittedName>
        <fullName evidence="8">Aspartyl-tRNA synthetase</fullName>
    </submittedName>
</protein>
<dbReference type="Proteomes" id="UP000078512">
    <property type="component" value="Unassembled WGS sequence"/>
</dbReference>
<dbReference type="InterPro" id="IPR012340">
    <property type="entry name" value="NA-bd_OB-fold"/>
</dbReference>
<dbReference type="NCBIfam" id="TIGR00459">
    <property type="entry name" value="aspS_bact"/>
    <property type="match status" value="1"/>
</dbReference>
<dbReference type="InterPro" id="IPR047089">
    <property type="entry name" value="Asp-tRNA-ligase_1_N"/>
</dbReference>
<keyword evidence="6 8" id="KW-0030">Aminoacyl-tRNA synthetase</keyword>
<sequence length="695" mass="77431">MHAIRSTQAPNAFRRLVTQTAAHKSPLLLPVHSLPRALIATRGGVFSQSPSFFAAKNSFSTSSKLATAATNDLQAELLEGVTFGDFPSRTHKCGQLNQTNVGEHVVLTGWAQNIRKFSDELIFLPLRDSSGTIQLVLKGSSNNASSAAARQSLQDLTAESVIWVEGKVVAREANTINRQMATGEIEIELSSIRILNKTHKPLPFLPTNQELVNEEVRLKYRCLDLRRETLQRNLRNRSLAAWTIRDYLVQNGTHLGQQTQRISQHFVEVETPMLFKSTPEGAREFVVPTRNAGSFYALPQSPQQYKQLLMASGVDRYFQIAKCFRDEDLRADRQPEFTQVDLEVSFGSAKDIQNLVEGLVRSVWRKLKSVELFDGKDFPRMNYQVAMSKYGSDKPDTRFGLEIQHVADIMGDNIVEGIVLKGDMKLSGSELKKLAQLDNKVLPVVKVTEKNIDTWLQKLPYTQEIQGPVDVPTVNSKVGIQIGDTIILNKRPAFLSGGQTELGKVRLELANVLKSKGLMEIPASQYNFLWVEGFPLFSPPEQILSTDQQSRGVRFQATHHPFTAPHPDDLHLLQTAPEKVRGQHYDLVLNGVEIGGGSIRIHSPKLQTFVFDHVLKMSEQESSRFTHLIDALSFGCPPHGGLALGFDRLMAILCETPSIRDVIAFPKSASGRDLVVGSPSALTDQQLNEYKIRVV</sequence>
<dbReference type="SUPFAM" id="SSF55681">
    <property type="entry name" value="Class II aaRS and biotin synthetases"/>
    <property type="match status" value="1"/>
</dbReference>
<dbReference type="InterPro" id="IPR047090">
    <property type="entry name" value="AspRS_core"/>
</dbReference>
<dbReference type="InterPro" id="IPR004115">
    <property type="entry name" value="GAD-like_sf"/>
</dbReference>
<evidence type="ECO:0000256" key="1">
    <source>
        <dbReference type="ARBA" id="ARBA00006303"/>
    </source>
</evidence>
<dbReference type="AlphaFoldDB" id="A0A197KCY3"/>
<dbReference type="GO" id="GO:0006422">
    <property type="term" value="P:aspartyl-tRNA aminoacylation"/>
    <property type="evidence" value="ECO:0007669"/>
    <property type="project" value="TreeGrafter"/>
</dbReference>
<evidence type="ECO:0000313" key="9">
    <source>
        <dbReference type="Proteomes" id="UP000078512"/>
    </source>
</evidence>
<keyword evidence="3" id="KW-0547">Nucleotide-binding</keyword>
<dbReference type="PANTHER" id="PTHR22594">
    <property type="entry name" value="ASPARTYL/LYSYL-TRNA SYNTHETASE"/>
    <property type="match status" value="1"/>
</dbReference>
<gene>
    <name evidence="8" type="ORF">K457DRAFT_1784390</name>
</gene>
<proteinExistence type="inferred from homology"/>
<dbReference type="GO" id="GO:0005524">
    <property type="term" value="F:ATP binding"/>
    <property type="evidence" value="ECO:0007669"/>
    <property type="project" value="UniProtKB-KW"/>
</dbReference>
<dbReference type="GO" id="GO:0003676">
    <property type="term" value="F:nucleic acid binding"/>
    <property type="evidence" value="ECO:0007669"/>
    <property type="project" value="InterPro"/>
</dbReference>
<keyword evidence="2" id="KW-0436">Ligase</keyword>
<dbReference type="SUPFAM" id="SSF50249">
    <property type="entry name" value="Nucleic acid-binding proteins"/>
    <property type="match status" value="1"/>
</dbReference>
<dbReference type="Pfam" id="PF00152">
    <property type="entry name" value="tRNA-synt_2"/>
    <property type="match status" value="1"/>
</dbReference>
<dbReference type="CDD" id="cd00777">
    <property type="entry name" value="AspRS_core"/>
    <property type="match status" value="1"/>
</dbReference>
<evidence type="ECO:0000256" key="5">
    <source>
        <dbReference type="ARBA" id="ARBA00022917"/>
    </source>
</evidence>
<dbReference type="CDD" id="cd04317">
    <property type="entry name" value="EcAspRS_like_N"/>
    <property type="match status" value="1"/>
</dbReference>
<comment type="similarity">
    <text evidence="1">Belongs to the class-II aminoacyl-tRNA synthetase family. Type 1 subfamily.</text>
</comment>
<dbReference type="EMBL" id="KV442014">
    <property type="protein sequence ID" value="OAQ35365.1"/>
    <property type="molecule type" value="Genomic_DNA"/>
</dbReference>
<organism evidence="8 9">
    <name type="scientific">Linnemannia elongata AG-77</name>
    <dbReference type="NCBI Taxonomy" id="1314771"/>
    <lineage>
        <taxon>Eukaryota</taxon>
        <taxon>Fungi</taxon>
        <taxon>Fungi incertae sedis</taxon>
        <taxon>Mucoromycota</taxon>
        <taxon>Mortierellomycotina</taxon>
        <taxon>Mortierellomycetes</taxon>
        <taxon>Mortierellales</taxon>
        <taxon>Mortierellaceae</taxon>
        <taxon>Linnemannia</taxon>
    </lineage>
</organism>
<keyword evidence="5" id="KW-0648">Protein biosynthesis</keyword>
<dbReference type="InterPro" id="IPR045864">
    <property type="entry name" value="aa-tRNA-synth_II/BPL/LPL"/>
</dbReference>
<evidence type="ECO:0000256" key="2">
    <source>
        <dbReference type="ARBA" id="ARBA00022598"/>
    </source>
</evidence>
<dbReference type="Gene3D" id="3.30.930.10">
    <property type="entry name" value="Bira Bifunctional Protein, Domain 2"/>
    <property type="match status" value="1"/>
</dbReference>
<dbReference type="Gene3D" id="2.40.50.140">
    <property type="entry name" value="Nucleic acid-binding proteins"/>
    <property type="match status" value="1"/>
</dbReference>
<dbReference type="GO" id="GO:0004815">
    <property type="term" value="F:aspartate-tRNA ligase activity"/>
    <property type="evidence" value="ECO:0007669"/>
    <property type="project" value="TreeGrafter"/>
</dbReference>
<dbReference type="PROSITE" id="PS50862">
    <property type="entry name" value="AA_TRNA_LIGASE_II"/>
    <property type="match status" value="1"/>
</dbReference>
<keyword evidence="9" id="KW-1185">Reference proteome</keyword>
<evidence type="ECO:0000256" key="3">
    <source>
        <dbReference type="ARBA" id="ARBA00022741"/>
    </source>
</evidence>
<dbReference type="InterPro" id="IPR004524">
    <property type="entry name" value="Asp-tRNA-ligase_1"/>
</dbReference>
<name>A0A197KCY3_9FUNG</name>
<dbReference type="HAMAP" id="MF_00044">
    <property type="entry name" value="Asp_tRNA_synth_type1"/>
    <property type="match status" value="1"/>
</dbReference>
<keyword evidence="4" id="KW-0067">ATP-binding</keyword>
<evidence type="ECO:0000256" key="6">
    <source>
        <dbReference type="ARBA" id="ARBA00023146"/>
    </source>
</evidence>
<dbReference type="STRING" id="1314771.A0A197KCY3"/>
<dbReference type="PRINTS" id="PR01042">
    <property type="entry name" value="TRNASYNTHASP"/>
</dbReference>
<dbReference type="InterPro" id="IPR006195">
    <property type="entry name" value="aa-tRNA-synth_II"/>
</dbReference>
<dbReference type="GO" id="GO:0005739">
    <property type="term" value="C:mitochondrion"/>
    <property type="evidence" value="ECO:0007669"/>
    <property type="project" value="TreeGrafter"/>
</dbReference>
<dbReference type="InterPro" id="IPR004365">
    <property type="entry name" value="NA-bd_OB_tRNA"/>
</dbReference>
<feature type="domain" description="Aminoacyl-transfer RNA synthetases class-II family profile" evidence="7">
    <location>
        <begin position="244"/>
        <end position="666"/>
    </location>
</feature>
<dbReference type="OrthoDB" id="439710at2759"/>
<dbReference type="Gene3D" id="3.30.1360.30">
    <property type="entry name" value="GAD-like domain"/>
    <property type="match status" value="1"/>
</dbReference>
<dbReference type="PANTHER" id="PTHR22594:SF5">
    <property type="entry name" value="ASPARTATE--TRNA LIGASE, MITOCHONDRIAL"/>
    <property type="match status" value="1"/>
</dbReference>
<evidence type="ECO:0000259" key="7">
    <source>
        <dbReference type="PROSITE" id="PS50862"/>
    </source>
</evidence>
<reference evidence="8 9" key="1">
    <citation type="submission" date="2016-05" db="EMBL/GenBank/DDBJ databases">
        <title>Genome sequencing reveals origins of a unique bacterial endosymbiosis in the earliest lineages of terrestrial Fungi.</title>
        <authorList>
            <consortium name="DOE Joint Genome Institute"/>
            <person name="Uehling J."/>
            <person name="Gryganskyi A."/>
            <person name="Hameed K."/>
            <person name="Tschaplinski T."/>
            <person name="Misztal P."/>
            <person name="Wu S."/>
            <person name="Desiro A."/>
            <person name="Vande Pol N."/>
            <person name="Du Z.-Y."/>
            <person name="Zienkiewicz A."/>
            <person name="Zienkiewicz K."/>
            <person name="Morin E."/>
            <person name="Tisserant E."/>
            <person name="Splivallo R."/>
            <person name="Hainaut M."/>
            <person name="Henrissat B."/>
            <person name="Ohm R."/>
            <person name="Kuo A."/>
            <person name="Yan J."/>
            <person name="Lipzen A."/>
            <person name="Nolan M."/>
            <person name="Labutti K."/>
            <person name="Barry K."/>
            <person name="Goldstein A."/>
            <person name="Labbe J."/>
            <person name="Schadt C."/>
            <person name="Tuskan G."/>
            <person name="Grigoriev I."/>
            <person name="Martin F."/>
            <person name="Vilgalys R."/>
            <person name="Bonito G."/>
        </authorList>
    </citation>
    <scope>NUCLEOTIDE SEQUENCE [LARGE SCALE GENOMIC DNA]</scope>
    <source>
        <strain evidence="8 9">AG-77</strain>
    </source>
</reference>
<dbReference type="InterPro" id="IPR004364">
    <property type="entry name" value="Aa-tRNA-synt_II"/>
</dbReference>
<evidence type="ECO:0000256" key="4">
    <source>
        <dbReference type="ARBA" id="ARBA00022840"/>
    </source>
</evidence>
<dbReference type="NCBIfam" id="NF001750">
    <property type="entry name" value="PRK00476.1"/>
    <property type="match status" value="1"/>
</dbReference>